<proteinExistence type="predicted"/>
<feature type="transmembrane region" description="Helical" evidence="1">
    <location>
        <begin position="95"/>
        <end position="112"/>
    </location>
</feature>
<accession>A0A4D5XFG8</accession>
<keyword evidence="1" id="KW-0472">Membrane</keyword>
<feature type="transmembrane region" description="Helical" evidence="1">
    <location>
        <begin position="44"/>
        <end position="66"/>
    </location>
</feature>
<evidence type="ECO:0000256" key="1">
    <source>
        <dbReference type="SAM" id="Phobius"/>
    </source>
</evidence>
<evidence type="ECO:0000313" key="2">
    <source>
        <dbReference type="EMBL" id="QBK90258.1"/>
    </source>
</evidence>
<dbReference type="EMBL" id="MK500471">
    <property type="protein sequence ID" value="QBK90258.1"/>
    <property type="molecule type" value="Genomic_DNA"/>
</dbReference>
<sequence>MLPQIAKEIEMDSEIPDTCSIDNTNCYKFFPWMEDKITSRSSPFWLMCHTFIALLHIGITVSHFFVRKYNINEHGIYTYTIDKQMKLFTFEDPKPFIISHFMFVFLIVINITNFGDTTILTSILINGIPLSIIHYLFNPSVSTKLKDFLYITVMVSPVFLEVGLFIKSIL</sequence>
<keyword evidence="1" id="KW-0812">Transmembrane</keyword>
<feature type="transmembrane region" description="Helical" evidence="1">
    <location>
        <begin position="118"/>
        <end position="136"/>
    </location>
</feature>
<name>A0A4D5XFG8_9VIRU</name>
<protein>
    <submittedName>
        <fullName evidence="2">Uncharacterized protein</fullName>
    </submittedName>
</protein>
<organism evidence="2">
    <name type="scientific">Pithovirus LCPAC102</name>
    <dbReference type="NCBI Taxonomy" id="2506587"/>
    <lineage>
        <taxon>Viruses</taxon>
        <taxon>Pithoviruses</taxon>
    </lineage>
</organism>
<keyword evidence="1" id="KW-1133">Transmembrane helix</keyword>
<feature type="transmembrane region" description="Helical" evidence="1">
    <location>
        <begin position="148"/>
        <end position="166"/>
    </location>
</feature>
<gene>
    <name evidence="2" type="ORF">LCPAC102_01710</name>
</gene>
<reference evidence="2" key="1">
    <citation type="journal article" date="2019" name="MBio">
        <title>Virus Genomes from Deep Sea Sediments Expand the Ocean Megavirome and Support Independent Origins of Viral Gigantism.</title>
        <authorList>
            <person name="Backstrom D."/>
            <person name="Yutin N."/>
            <person name="Jorgensen S.L."/>
            <person name="Dharamshi J."/>
            <person name="Homa F."/>
            <person name="Zaremba-Niedwiedzka K."/>
            <person name="Spang A."/>
            <person name="Wolf Y.I."/>
            <person name="Koonin E.V."/>
            <person name="Ettema T.J."/>
        </authorList>
    </citation>
    <scope>NUCLEOTIDE SEQUENCE</scope>
</reference>